<dbReference type="Proteomes" id="UP000006591">
    <property type="component" value="Chromosome 10"/>
</dbReference>
<dbReference type="STRING" id="4536.A0A0E0IP29"/>
<feature type="region of interest" description="Disordered" evidence="7">
    <location>
        <begin position="633"/>
        <end position="718"/>
    </location>
</feature>
<proteinExistence type="inferred from homology"/>
<comment type="subcellular location">
    <subcellularLocation>
        <location evidence="1">Nucleus</location>
    </subcellularLocation>
</comment>
<sequence length="828" mass="90819">MDDDASMSIRWGGFFESPARNLGLQLMSSVPADRDTKQLLSGSPFLHHQHQQQHVPHHHHQPHHPRDCGANGNANGGAMPPPPATEAPPSMPMNFVRSDMWMHPQQQQQHHHPREHKVLHNLTVGHGSSHIAHHDPVGYGMIPGTHTLQMMQQQTEPQPQPPPPPQQPKEECISSPLIEENVPVIDEPPPPKKRQQGRQPKVPRAKKPKKSAAPREDGAPPNAPAPRRRGPRKNIGMVINGIDLDLSRIPTPVCSCTGAPQQCYRWGAGGWQSACCTTTISTYPLPMSTKRRGARIAGRKMSHGAFKKVLEKLAGEGYNLNNPIDLKTFWAKHGTNKFVTIRAHSSWALLPSLSDDGLYDQEILDVAPLQAQPSSPEVTPAVLQIPMAPEILDVAPLQAQPSSPEVTPAVLQIPMAPDISSLSVSGADLHPPAEQRPAPPPPPSVPPKRFNFWDVRRWSRPCAAPLLFESGGWSVGFGGGGGEMDDDASMSIRWGGFFESPARNLGLQLMSSVPADRDTKQLLSGSPFLHHQHQQQHVPHHHHQPHHPRDCGANGNANGGAMPPPPATEAPPSMPMNFVRSDMWMHPQQQQQHHHPREHKVLHNLTVGHGSSHIAHHDPVGYGMIPGTHTLQMMQQQTEPQPQPPPPPQQPKEECISSPLIEENVPVIDEPPPPKKRQQGRQPKVPRAKKPKKSAAPREDGAPPNAPAPRRRGPRKNIGMVINGIDLDLSRIPTPVCSCTGAPQQCYRWGAGGWQSACCTTTISTYPLPMSTKRRGARIAGRKMSHGAFKKVLEKLAGEGYNLNNPIDLKTFWAKHGTNKFVTISCLV</sequence>
<dbReference type="AlphaFoldDB" id="A0A0E0IP29"/>
<dbReference type="Gramene" id="ONIVA10G01080.2">
    <property type="protein sequence ID" value="ONIVA10G01080.2"/>
    <property type="gene ID" value="ONIVA10G01080"/>
</dbReference>
<feature type="compositionally biased region" description="Pro residues" evidence="7">
    <location>
        <begin position="562"/>
        <end position="574"/>
    </location>
</feature>
<evidence type="ECO:0000256" key="4">
    <source>
        <dbReference type="ARBA" id="ARBA00023125"/>
    </source>
</evidence>
<keyword evidence="6" id="KW-0539">Nucleus</keyword>
<dbReference type="EnsemblPlants" id="ONIVA10G01080.2">
    <property type="protein sequence ID" value="ONIVA10G01080.2"/>
    <property type="gene ID" value="ONIVA10G01080"/>
</dbReference>
<feature type="compositionally biased region" description="Low complexity" evidence="7">
    <location>
        <begin position="69"/>
        <end position="78"/>
    </location>
</feature>
<feature type="compositionally biased region" description="Basic residues" evidence="7">
    <location>
        <begin position="47"/>
        <end position="63"/>
    </location>
</feature>
<dbReference type="Pfam" id="PF06217">
    <property type="entry name" value="GAGA_bind"/>
    <property type="match status" value="2"/>
</dbReference>
<dbReference type="eggNOG" id="ENOG502QSGE">
    <property type="taxonomic scope" value="Eukaryota"/>
</dbReference>
<feature type="compositionally biased region" description="Low complexity" evidence="7">
    <location>
        <begin position="552"/>
        <end position="561"/>
    </location>
</feature>
<feature type="region of interest" description="Disordered" evidence="7">
    <location>
        <begin position="150"/>
        <end position="235"/>
    </location>
</feature>
<organism evidence="8">
    <name type="scientific">Oryza nivara</name>
    <name type="common">Indian wild rice</name>
    <name type="synonym">Oryza sativa f. spontanea</name>
    <dbReference type="NCBI Taxonomy" id="4536"/>
    <lineage>
        <taxon>Eukaryota</taxon>
        <taxon>Viridiplantae</taxon>
        <taxon>Streptophyta</taxon>
        <taxon>Embryophyta</taxon>
        <taxon>Tracheophyta</taxon>
        <taxon>Spermatophyta</taxon>
        <taxon>Magnoliopsida</taxon>
        <taxon>Liliopsida</taxon>
        <taxon>Poales</taxon>
        <taxon>Poaceae</taxon>
        <taxon>BOP clade</taxon>
        <taxon>Oryzoideae</taxon>
        <taxon>Oryzeae</taxon>
        <taxon>Oryzinae</taxon>
        <taxon>Oryza</taxon>
    </lineage>
</organism>
<feature type="region of interest" description="Disordered" evidence="7">
    <location>
        <begin position="47"/>
        <end position="95"/>
    </location>
</feature>
<dbReference type="SMART" id="SM01226">
    <property type="entry name" value="GAGA_bind"/>
    <property type="match status" value="2"/>
</dbReference>
<evidence type="ECO:0000256" key="6">
    <source>
        <dbReference type="ARBA" id="ARBA00023242"/>
    </source>
</evidence>
<evidence type="ECO:0008006" key="10">
    <source>
        <dbReference type="Google" id="ProtNLM"/>
    </source>
</evidence>
<dbReference type="GO" id="GO:0043565">
    <property type="term" value="F:sequence-specific DNA binding"/>
    <property type="evidence" value="ECO:0007669"/>
    <property type="project" value="TreeGrafter"/>
</dbReference>
<evidence type="ECO:0000313" key="8">
    <source>
        <dbReference type="EnsemblPlants" id="ONIVA10G01080.2"/>
    </source>
</evidence>
<dbReference type="InterPro" id="IPR010409">
    <property type="entry name" value="GAGA-bd_tscrpt_act"/>
</dbReference>
<feature type="region of interest" description="Disordered" evidence="7">
    <location>
        <begin position="422"/>
        <end position="446"/>
    </location>
</feature>
<keyword evidence="5" id="KW-0804">Transcription</keyword>
<evidence type="ECO:0000256" key="1">
    <source>
        <dbReference type="ARBA" id="ARBA00004123"/>
    </source>
</evidence>
<protein>
    <recommendedName>
        <fullName evidence="10">GAGA-binding transcriptional activator</fullName>
    </recommendedName>
</protein>
<dbReference type="GO" id="GO:0003700">
    <property type="term" value="F:DNA-binding transcription factor activity"/>
    <property type="evidence" value="ECO:0007669"/>
    <property type="project" value="TreeGrafter"/>
</dbReference>
<feature type="compositionally biased region" description="Basic residues" evidence="7">
    <location>
        <begin position="674"/>
        <end position="695"/>
    </location>
</feature>
<dbReference type="PANTHER" id="PTHR31421">
    <property type="entry name" value="PROTEIN BASIC PENTACYSTEINE3"/>
    <property type="match status" value="1"/>
</dbReference>
<feature type="compositionally biased region" description="Basic residues" evidence="7">
    <location>
        <begin position="530"/>
        <end position="546"/>
    </location>
</feature>
<dbReference type="PANTHER" id="PTHR31421:SF22">
    <property type="entry name" value="PROTEIN BASIC PENTACYSTEINE3"/>
    <property type="match status" value="1"/>
</dbReference>
<feature type="compositionally biased region" description="Basic residues" evidence="7">
    <location>
        <begin position="191"/>
        <end position="212"/>
    </location>
</feature>
<evidence type="ECO:0000256" key="3">
    <source>
        <dbReference type="ARBA" id="ARBA00023015"/>
    </source>
</evidence>
<keyword evidence="9" id="KW-1185">Reference proteome</keyword>
<feature type="compositionally biased region" description="Pro residues" evidence="7">
    <location>
        <begin position="79"/>
        <end position="91"/>
    </location>
</feature>
<evidence type="ECO:0000256" key="7">
    <source>
        <dbReference type="SAM" id="MobiDB-lite"/>
    </source>
</evidence>
<keyword evidence="4" id="KW-0238">DNA-binding</keyword>
<evidence type="ECO:0000256" key="5">
    <source>
        <dbReference type="ARBA" id="ARBA00023163"/>
    </source>
</evidence>
<reference evidence="8" key="1">
    <citation type="submission" date="2015-04" db="UniProtKB">
        <authorList>
            <consortium name="EnsemblPlants"/>
        </authorList>
    </citation>
    <scope>IDENTIFICATION</scope>
    <source>
        <strain evidence="8">SL10</strain>
    </source>
</reference>
<evidence type="ECO:0000313" key="9">
    <source>
        <dbReference type="Proteomes" id="UP000006591"/>
    </source>
</evidence>
<accession>A0A0E0IP29</accession>
<feature type="compositionally biased region" description="Pro residues" evidence="7">
    <location>
        <begin position="437"/>
        <end position="446"/>
    </location>
</feature>
<name>A0A0E0IP29_ORYNI</name>
<feature type="compositionally biased region" description="Pro residues" evidence="7">
    <location>
        <begin position="158"/>
        <end position="167"/>
    </location>
</feature>
<dbReference type="HOGENOM" id="CLU_342370_0_0_1"/>
<reference evidence="8" key="2">
    <citation type="submission" date="2018-04" db="EMBL/GenBank/DDBJ databases">
        <title>OnivRS2 (Oryza nivara Reference Sequence Version 2).</title>
        <authorList>
            <person name="Zhang J."/>
            <person name="Kudrna D."/>
            <person name="Lee S."/>
            <person name="Talag J."/>
            <person name="Rajasekar S."/>
            <person name="Welchert J."/>
            <person name="Hsing Y.-I."/>
            <person name="Wing R.A."/>
        </authorList>
    </citation>
    <scope>NUCLEOTIDE SEQUENCE [LARGE SCALE GENOMIC DNA]</scope>
</reference>
<evidence type="ECO:0000256" key="2">
    <source>
        <dbReference type="ARBA" id="ARBA00007911"/>
    </source>
</evidence>
<dbReference type="GO" id="GO:0005634">
    <property type="term" value="C:nucleus"/>
    <property type="evidence" value="ECO:0007669"/>
    <property type="project" value="UniProtKB-SubCell"/>
</dbReference>
<keyword evidence="3" id="KW-0805">Transcription regulation</keyword>
<feature type="region of interest" description="Disordered" evidence="7">
    <location>
        <begin position="530"/>
        <end position="578"/>
    </location>
</feature>
<comment type="similarity">
    <text evidence="2">Belongs to the BBR/BPC family.</text>
</comment>
<dbReference type="GO" id="GO:0009723">
    <property type="term" value="P:response to ethylene"/>
    <property type="evidence" value="ECO:0007669"/>
    <property type="project" value="TreeGrafter"/>
</dbReference>
<feature type="compositionally biased region" description="Pro residues" evidence="7">
    <location>
        <begin position="641"/>
        <end position="650"/>
    </location>
</feature>